<dbReference type="InterPro" id="IPR011678">
    <property type="entry name" value="EMC1_C"/>
</dbReference>
<dbReference type="OrthoDB" id="28092at2759"/>
<keyword evidence="6 11" id="KW-0732">Signal</keyword>
<evidence type="ECO:0000256" key="2">
    <source>
        <dbReference type="ARBA" id="ARBA00007904"/>
    </source>
</evidence>
<keyword evidence="7" id="KW-0256">Endoplasmic reticulum</keyword>
<keyword evidence="5" id="KW-0812">Transmembrane</keyword>
<evidence type="ECO:0000256" key="9">
    <source>
        <dbReference type="ARBA" id="ARBA00023136"/>
    </source>
</evidence>
<comment type="similarity">
    <text evidence="2">Belongs to the EMC1 family.</text>
</comment>
<evidence type="ECO:0000256" key="1">
    <source>
        <dbReference type="ARBA" id="ARBA00004115"/>
    </source>
</evidence>
<evidence type="ECO:0000256" key="3">
    <source>
        <dbReference type="ARBA" id="ARBA00011276"/>
    </source>
</evidence>
<evidence type="ECO:0000256" key="10">
    <source>
        <dbReference type="ARBA" id="ARBA00023180"/>
    </source>
</evidence>
<dbReference type="GO" id="GO:0072546">
    <property type="term" value="C:EMC complex"/>
    <property type="evidence" value="ECO:0007669"/>
    <property type="project" value="InterPro"/>
</dbReference>
<evidence type="ECO:0000313" key="14">
    <source>
        <dbReference type="EMBL" id="PAV15902.1"/>
    </source>
</evidence>
<dbReference type="PANTHER" id="PTHR21573">
    <property type="entry name" value="ER MEMBRANE PROTEIN COMPLEX SUBUNIT 1"/>
    <property type="match status" value="1"/>
</dbReference>
<gene>
    <name evidence="14" type="ORF">PNOK_0876000</name>
</gene>
<feature type="chain" id="PRO_5013789949" description="ER membrane protein complex subunit 1" evidence="11">
    <location>
        <begin position="26"/>
        <end position="1029"/>
    </location>
</feature>
<dbReference type="InterPro" id="IPR058545">
    <property type="entry name" value="Beta-prop_EMC1_1st"/>
</dbReference>
<evidence type="ECO:0000259" key="12">
    <source>
        <dbReference type="Pfam" id="PF07774"/>
    </source>
</evidence>
<evidence type="ECO:0000313" key="15">
    <source>
        <dbReference type="Proteomes" id="UP000217199"/>
    </source>
</evidence>
<evidence type="ECO:0000256" key="6">
    <source>
        <dbReference type="ARBA" id="ARBA00022729"/>
    </source>
</evidence>
<dbReference type="SMART" id="SM00564">
    <property type="entry name" value="PQQ"/>
    <property type="match status" value="3"/>
</dbReference>
<evidence type="ECO:0000256" key="5">
    <source>
        <dbReference type="ARBA" id="ARBA00022692"/>
    </source>
</evidence>
<keyword evidence="8" id="KW-1133">Transmembrane helix</keyword>
<keyword evidence="10" id="KW-0325">Glycoprotein</keyword>
<dbReference type="InterPro" id="IPR011047">
    <property type="entry name" value="Quinoprotein_ADH-like_sf"/>
</dbReference>
<dbReference type="AlphaFoldDB" id="A0A286U8K2"/>
<sequence>MLSQLHLLSLLIVFISFQAISALHASEVGVVDWHKSFIGVPRFHSQNVAPSFHRFRSGKKSTRSIVLSATSSNVLGAIDAISGDIAWRYVFDVSDPIVSYSASNDTVVALSGPGGAVFRTFDSSTGDLLVEVRLHEPLEGLLSEPVDLGSRLIFARSVDGTPEKDVYALTNGRTLHRLDALTGQAKWKWSSEEDLNIAYSRIAQTSSTVFLLGLVKGPSAFSLHVTAISATGEYLASVDIPSSISNRIDDFLALSDETEEDPVLVWLENGQIRFASLSPSLVGQPKALKGATFKSLIDISLTNHGHFLALRSDGAGMALKADRNSKGISLMWEFEDSATADRYSESIYSGGLDKDNKPYIGRVFWSHVLKTASAHVYAPHAANGKGMVRGYTFPFDSAKHGIIKHAALDGASPSEHVIIGRFVLTTSTGAVQLWQHDRMQWSREEALAEVELAEFIELPEQKVVSTSDGEESFFERVSRQLTDAKDFPSYLVAFAKRFATGSYVTASSPAAVADGALVRDAFGFRKLLVVATRHGVIYGIDSSTGSVVWSRVLGLGWAASVGARHIPLKVYLTSTISDGDVPKVVLITQRLADNGLVDTVLFHIEALTGQDAEGKTEVHSPLEGIDIVNGEILDSFLLKGNQKIVMLIDKYLQVYLFPDTDETQTSLQALTPKLHFPLLAAGRVLGHQIQPEPSFTGKYTAFSTWTTVLPRDESIVQIFRRPASEPVASLGKVLGDRSTLYKYLNPNLVGYITSIRGSNNMATACGLYVVDGAKGAIIYHAVLPSAAGKCDLKAEFTENWLVYTYYDGDISSSGQAKGHRLISVEMYEGKGTNDKTRSSESSVYHNRSAEVTIFEQSYILPYAVSAMSITSTKYGIATKDLIVANSKGQIQSFSRRLLDPRRPKSKVTPEQQEERLIQYDPVLPDDPRRVISHTYNIINVHGVITSPALLESTSLIFAYGLDLFSTRVAPSHTFDVLSSGGWVFFSLSGILENTTKKTAGKRKDMFYAYGYLIHLIKSSYYAGDTNSLY</sequence>
<keyword evidence="9" id="KW-0472">Membrane</keyword>
<dbReference type="Pfam" id="PF25293">
    <property type="entry name" value="Beta-prop_EMC1_N"/>
    <property type="match status" value="1"/>
</dbReference>
<reference evidence="14 15" key="1">
    <citation type="journal article" date="2017" name="Mol. Ecol.">
        <title>Comparative and population genomic landscape of Phellinus noxius: A hypervariable fungus causing root rot in trees.</title>
        <authorList>
            <person name="Chung C.L."/>
            <person name="Lee T.J."/>
            <person name="Akiba M."/>
            <person name="Lee H.H."/>
            <person name="Kuo T.H."/>
            <person name="Liu D."/>
            <person name="Ke H.M."/>
            <person name="Yokoi T."/>
            <person name="Roa M.B."/>
            <person name="Lu M.J."/>
            <person name="Chang Y.Y."/>
            <person name="Ann P.J."/>
            <person name="Tsai J.N."/>
            <person name="Chen C.Y."/>
            <person name="Tzean S.S."/>
            <person name="Ota Y."/>
            <person name="Hattori T."/>
            <person name="Sahashi N."/>
            <person name="Liou R.F."/>
            <person name="Kikuchi T."/>
            <person name="Tsai I.J."/>
        </authorList>
    </citation>
    <scope>NUCLEOTIDE SEQUENCE [LARGE SCALE GENOMIC DNA]</scope>
    <source>
        <strain evidence="14 15">FFPRI411160</strain>
    </source>
</reference>
<evidence type="ECO:0000259" key="13">
    <source>
        <dbReference type="Pfam" id="PF25293"/>
    </source>
</evidence>
<dbReference type="InterPro" id="IPR015943">
    <property type="entry name" value="WD40/YVTN_repeat-like_dom_sf"/>
</dbReference>
<evidence type="ECO:0000256" key="4">
    <source>
        <dbReference type="ARBA" id="ARBA00020824"/>
    </source>
</evidence>
<dbReference type="InParanoid" id="A0A286U8K2"/>
<name>A0A286U8K2_9AGAM</name>
<feature type="signal peptide" evidence="11">
    <location>
        <begin position="1"/>
        <end position="25"/>
    </location>
</feature>
<evidence type="ECO:0000256" key="11">
    <source>
        <dbReference type="SAM" id="SignalP"/>
    </source>
</evidence>
<organism evidence="14 15">
    <name type="scientific">Pyrrhoderma noxium</name>
    <dbReference type="NCBI Taxonomy" id="2282107"/>
    <lineage>
        <taxon>Eukaryota</taxon>
        <taxon>Fungi</taxon>
        <taxon>Dikarya</taxon>
        <taxon>Basidiomycota</taxon>
        <taxon>Agaricomycotina</taxon>
        <taxon>Agaricomycetes</taxon>
        <taxon>Hymenochaetales</taxon>
        <taxon>Hymenochaetaceae</taxon>
        <taxon>Pyrrhoderma</taxon>
    </lineage>
</organism>
<dbReference type="EMBL" id="NBII01000009">
    <property type="protein sequence ID" value="PAV15902.1"/>
    <property type="molecule type" value="Genomic_DNA"/>
</dbReference>
<feature type="domain" description="ER membrane protein complex subunit 1 C-terminal" evidence="12">
    <location>
        <begin position="797"/>
        <end position="979"/>
    </location>
</feature>
<comment type="subunit">
    <text evidence="3">Component of the ER membrane protein complex (EMC).</text>
</comment>
<comment type="caution">
    <text evidence="14">The sequence shown here is derived from an EMBL/GenBank/DDBJ whole genome shotgun (WGS) entry which is preliminary data.</text>
</comment>
<evidence type="ECO:0000256" key="7">
    <source>
        <dbReference type="ARBA" id="ARBA00022824"/>
    </source>
</evidence>
<dbReference type="GO" id="GO:0034975">
    <property type="term" value="P:protein folding in endoplasmic reticulum"/>
    <property type="evidence" value="ECO:0007669"/>
    <property type="project" value="TreeGrafter"/>
</dbReference>
<keyword evidence="15" id="KW-1185">Reference proteome</keyword>
<dbReference type="Gene3D" id="2.130.10.10">
    <property type="entry name" value="YVTN repeat-like/Quinoprotein amine dehydrogenase"/>
    <property type="match status" value="1"/>
</dbReference>
<dbReference type="SUPFAM" id="SSF50998">
    <property type="entry name" value="Quinoprotein alcohol dehydrogenase-like"/>
    <property type="match status" value="1"/>
</dbReference>
<evidence type="ECO:0000256" key="8">
    <source>
        <dbReference type="ARBA" id="ARBA00022989"/>
    </source>
</evidence>
<protein>
    <recommendedName>
        <fullName evidence="4">ER membrane protein complex subunit 1</fullName>
    </recommendedName>
</protein>
<accession>A0A286U8K2</accession>
<dbReference type="InterPro" id="IPR026895">
    <property type="entry name" value="EMC1"/>
</dbReference>
<feature type="domain" description="EMC1 first beta-propeller" evidence="13">
    <location>
        <begin position="22"/>
        <end position="445"/>
    </location>
</feature>
<proteinExistence type="inferred from homology"/>
<dbReference type="Pfam" id="PF07774">
    <property type="entry name" value="EMC1_C"/>
    <property type="match status" value="1"/>
</dbReference>
<dbReference type="InterPro" id="IPR018391">
    <property type="entry name" value="PQQ_b-propeller_rpt"/>
</dbReference>
<comment type="subcellular location">
    <subcellularLocation>
        <location evidence="1">Endoplasmic reticulum membrane</location>
        <topology evidence="1">Single-pass type I membrane protein</topology>
    </subcellularLocation>
</comment>
<dbReference type="STRING" id="2282107.A0A286U8K2"/>
<dbReference type="Proteomes" id="UP000217199">
    <property type="component" value="Unassembled WGS sequence"/>
</dbReference>
<dbReference type="PANTHER" id="PTHR21573:SF0">
    <property type="entry name" value="ER MEMBRANE PROTEIN COMPLEX SUBUNIT 1"/>
    <property type="match status" value="1"/>
</dbReference>